<sequence length="225" mass="25448">MSGPVPTSYTLPRLIVIMVRLSLFFASTSSFGLAVWILPQKFHIWSVKKFIFPTILVVFVLATINIFYDLVGEAYAIMYTIPLHERPWMIAGQHFFVQFFRVYAVWGRKKLILLPLFLIILVTKLIGLFAIICNVLALDNPQKYSVVNGVIVDEIKRTYRGSKFTWYNRTLAVVTESGVIYPLLFILELSFNFPNWSCLGTIASGLAPTLVAVRVDTTDLTSGTV</sequence>
<reference evidence="2" key="1">
    <citation type="submission" date="2020-11" db="EMBL/GenBank/DDBJ databases">
        <authorList>
            <consortium name="DOE Joint Genome Institute"/>
            <person name="Ahrendt S."/>
            <person name="Riley R."/>
            <person name="Andreopoulos W."/>
            <person name="Labutti K."/>
            <person name="Pangilinan J."/>
            <person name="Ruiz-Duenas F.J."/>
            <person name="Barrasa J.M."/>
            <person name="Sanchez-Garcia M."/>
            <person name="Camarero S."/>
            <person name="Miyauchi S."/>
            <person name="Serrano A."/>
            <person name="Linde D."/>
            <person name="Babiker R."/>
            <person name="Drula E."/>
            <person name="Ayuso-Fernandez I."/>
            <person name="Pacheco R."/>
            <person name="Padilla G."/>
            <person name="Ferreira P."/>
            <person name="Barriuso J."/>
            <person name="Kellner H."/>
            <person name="Castanera R."/>
            <person name="Alfaro M."/>
            <person name="Ramirez L."/>
            <person name="Pisabarro A.G."/>
            <person name="Kuo A."/>
            <person name="Tritt A."/>
            <person name="Lipzen A."/>
            <person name="He G."/>
            <person name="Yan M."/>
            <person name="Ng V."/>
            <person name="Cullen D."/>
            <person name="Martin F."/>
            <person name="Rosso M.-N."/>
            <person name="Henrissat B."/>
            <person name="Hibbett D."/>
            <person name="Martinez A.T."/>
            <person name="Grigoriev I.V."/>
        </authorList>
    </citation>
    <scope>NUCLEOTIDE SEQUENCE</scope>
    <source>
        <strain evidence="2">AH 40177</strain>
    </source>
</reference>
<feature type="transmembrane region" description="Helical" evidence="1">
    <location>
        <begin position="14"/>
        <end position="38"/>
    </location>
</feature>
<name>A0A9P5PJI3_9AGAR</name>
<proteinExistence type="predicted"/>
<keyword evidence="3" id="KW-1185">Reference proteome</keyword>
<evidence type="ECO:0000313" key="2">
    <source>
        <dbReference type="EMBL" id="KAF9064528.1"/>
    </source>
</evidence>
<keyword evidence="1" id="KW-0472">Membrane</keyword>
<comment type="caution">
    <text evidence="2">The sequence shown here is derived from an EMBL/GenBank/DDBJ whole genome shotgun (WGS) entry which is preliminary data.</text>
</comment>
<feature type="transmembrane region" description="Helical" evidence="1">
    <location>
        <begin position="166"/>
        <end position="187"/>
    </location>
</feature>
<organism evidence="2 3">
    <name type="scientific">Rhodocollybia butyracea</name>
    <dbReference type="NCBI Taxonomy" id="206335"/>
    <lineage>
        <taxon>Eukaryota</taxon>
        <taxon>Fungi</taxon>
        <taxon>Dikarya</taxon>
        <taxon>Basidiomycota</taxon>
        <taxon>Agaricomycotina</taxon>
        <taxon>Agaricomycetes</taxon>
        <taxon>Agaricomycetidae</taxon>
        <taxon>Agaricales</taxon>
        <taxon>Marasmiineae</taxon>
        <taxon>Omphalotaceae</taxon>
        <taxon>Rhodocollybia</taxon>
    </lineage>
</organism>
<gene>
    <name evidence="2" type="ORF">BDP27DRAFT_1333372</name>
</gene>
<dbReference type="Proteomes" id="UP000772434">
    <property type="component" value="Unassembled WGS sequence"/>
</dbReference>
<feature type="transmembrane region" description="Helical" evidence="1">
    <location>
        <begin position="50"/>
        <end position="68"/>
    </location>
</feature>
<keyword evidence="1" id="KW-0812">Transmembrane</keyword>
<dbReference type="AlphaFoldDB" id="A0A9P5PJI3"/>
<feature type="transmembrane region" description="Helical" evidence="1">
    <location>
        <begin position="113"/>
        <end position="137"/>
    </location>
</feature>
<protein>
    <submittedName>
        <fullName evidence="2">Uncharacterized protein</fullName>
    </submittedName>
</protein>
<dbReference type="EMBL" id="JADNRY010000121">
    <property type="protein sequence ID" value="KAF9064528.1"/>
    <property type="molecule type" value="Genomic_DNA"/>
</dbReference>
<dbReference type="OrthoDB" id="3226582at2759"/>
<accession>A0A9P5PJI3</accession>
<keyword evidence="1" id="KW-1133">Transmembrane helix</keyword>
<evidence type="ECO:0000256" key="1">
    <source>
        <dbReference type="SAM" id="Phobius"/>
    </source>
</evidence>
<evidence type="ECO:0000313" key="3">
    <source>
        <dbReference type="Proteomes" id="UP000772434"/>
    </source>
</evidence>